<reference evidence="1 2" key="1">
    <citation type="submission" date="2018-10" db="EMBL/GenBank/DDBJ databases">
        <title>Genome sequencing of Mucilaginibacter sp. HYN0043.</title>
        <authorList>
            <person name="Kim M."/>
            <person name="Yi H."/>
        </authorList>
    </citation>
    <scope>NUCLEOTIDE SEQUENCE [LARGE SCALE GENOMIC DNA]</scope>
    <source>
        <strain evidence="1 2">HYN0043</strain>
    </source>
</reference>
<evidence type="ECO:0000313" key="2">
    <source>
        <dbReference type="Proteomes" id="UP000270046"/>
    </source>
</evidence>
<protein>
    <recommendedName>
        <fullName evidence="3">Acyl esterase</fullName>
    </recommendedName>
</protein>
<keyword evidence="2" id="KW-1185">Reference proteome</keyword>
<dbReference type="KEGG" id="muh:HYN43_000085"/>
<evidence type="ECO:0000313" key="1">
    <source>
        <dbReference type="EMBL" id="AYL93788.1"/>
    </source>
</evidence>
<dbReference type="EMBL" id="CP032869">
    <property type="protein sequence ID" value="AYL93788.1"/>
    <property type="molecule type" value="Genomic_DNA"/>
</dbReference>
<evidence type="ECO:0008006" key="3">
    <source>
        <dbReference type="Google" id="ProtNLM"/>
    </source>
</evidence>
<dbReference type="Gene3D" id="3.90.550.10">
    <property type="entry name" value="Spore Coat Polysaccharide Biosynthesis Protein SpsA, Chain A"/>
    <property type="match status" value="1"/>
</dbReference>
<organism evidence="1 2">
    <name type="scientific">Mucilaginibacter celer</name>
    <dbReference type="NCBI Taxonomy" id="2305508"/>
    <lineage>
        <taxon>Bacteria</taxon>
        <taxon>Pseudomonadati</taxon>
        <taxon>Bacteroidota</taxon>
        <taxon>Sphingobacteriia</taxon>
        <taxon>Sphingobacteriales</taxon>
        <taxon>Sphingobacteriaceae</taxon>
        <taxon>Mucilaginibacter</taxon>
    </lineage>
</organism>
<dbReference type="OrthoDB" id="7851643at2"/>
<proteinExistence type="predicted"/>
<sequence length="274" mass="31349">MTQLPAFIKQVEKTKYPYRYSICTLVTRKQEYLEMLDTFIKGGFTPDICEYLIVDNSAVNQMDAYQGINSLLQKAQGEYIILCHQDILLIEGQSNIQALDKQLAEMDARDPNWGVLGNAGGATRLYKRMAIKIAYPNGVIDIQGTVPQKVGCIDENFMLVKNGANLALSGDLSGYHLYGFDLCMVAELLGYSAWVIDFLLVHKSEGNVNQSYFEILAQAKTRYTHFMRGRYVNTTIKRFYISGSKLRNWLFDTRVFRRVIKTSEEIRFKLKNNN</sequence>
<dbReference type="AlphaFoldDB" id="A0A494VR28"/>
<dbReference type="InterPro" id="IPR029044">
    <property type="entry name" value="Nucleotide-diphossugar_trans"/>
</dbReference>
<gene>
    <name evidence="1" type="ORF">HYN43_000085</name>
</gene>
<name>A0A494VR28_9SPHI</name>
<accession>A0A494VR28</accession>
<dbReference type="Proteomes" id="UP000270046">
    <property type="component" value="Chromosome"/>
</dbReference>
<dbReference type="RefSeq" id="WP_119407510.1">
    <property type="nucleotide sequence ID" value="NZ_CP032869.1"/>
</dbReference>